<sequence length="434" mass="48198">MDREVLLCAAVVISGSVLFTVVSGCGYAVALAMLYYCIHSAYLEESRRHCEVMAFVQRSRAVVNFSHFGGSLEPKDRLALRSNDNKRLVRAFGIHNSLTTYDPEHHHRFVLDARRLTSNVDWPVLYSSCVTNVREMVAHHRSPLRGSLEGSDSPLPIPIAQLVQQVCFRGALDALFGHATTSKLSDDDVKVVTADINRLWVESKNPEARPDSTHLRELLERAGLPTTQVTEETRPATAEEALSVILPAYETLWRVVLLTYVHAYHRSPDHENITQMTAAVPDCLGTSKTEKRALRLAKEGLRLYPSTKRIYRATAVPEDDPIGAGRVSADVERCHRDPDIWGANGLQFRPERFGELTPMQMSAYFPFGLPKHRCPAFNGFGERLVTLLVVALARALPPPGKSRLLFGGDGALDADNKAPLPTGRADMDDWVILV</sequence>
<evidence type="ECO:0000313" key="4">
    <source>
        <dbReference type="Proteomes" id="UP000006039"/>
    </source>
</evidence>
<dbReference type="GO" id="GO:0004497">
    <property type="term" value="F:monooxygenase activity"/>
    <property type="evidence" value="ECO:0007669"/>
    <property type="project" value="InterPro"/>
</dbReference>
<dbReference type="STRING" id="644352.J3NLQ0"/>
<dbReference type="Gene3D" id="1.10.630.10">
    <property type="entry name" value="Cytochrome P450"/>
    <property type="match status" value="1"/>
</dbReference>
<dbReference type="EnsemblFungi" id="EJT82226">
    <property type="protein sequence ID" value="EJT82226"/>
    <property type="gene ID" value="GGTG_02200"/>
</dbReference>
<dbReference type="Proteomes" id="UP000006039">
    <property type="component" value="Unassembled WGS sequence"/>
</dbReference>
<name>J3NLQ0_GAET3</name>
<dbReference type="GO" id="GO:0020037">
    <property type="term" value="F:heme binding"/>
    <property type="evidence" value="ECO:0007669"/>
    <property type="project" value="InterPro"/>
</dbReference>
<dbReference type="InterPro" id="IPR036396">
    <property type="entry name" value="Cyt_P450_sf"/>
</dbReference>
<evidence type="ECO:0000256" key="1">
    <source>
        <dbReference type="SAM" id="Phobius"/>
    </source>
</evidence>
<dbReference type="VEuPathDB" id="FungiDB:GGTG_02200"/>
<feature type="transmembrane region" description="Helical" evidence="1">
    <location>
        <begin position="7"/>
        <end position="36"/>
    </location>
</feature>
<reference evidence="3" key="4">
    <citation type="journal article" date="2015" name="G3 (Bethesda)">
        <title>Genome sequences of three phytopathogenic species of the Magnaporthaceae family of fungi.</title>
        <authorList>
            <person name="Okagaki L.H."/>
            <person name="Nunes C.C."/>
            <person name="Sailsbery J."/>
            <person name="Clay B."/>
            <person name="Brown D."/>
            <person name="John T."/>
            <person name="Oh Y."/>
            <person name="Young N."/>
            <person name="Fitzgerald M."/>
            <person name="Haas B.J."/>
            <person name="Zeng Q."/>
            <person name="Young S."/>
            <person name="Adiconis X."/>
            <person name="Fan L."/>
            <person name="Levin J.Z."/>
            <person name="Mitchell T.K."/>
            <person name="Okubara P.A."/>
            <person name="Farman M.L."/>
            <person name="Kohn L.M."/>
            <person name="Birren B."/>
            <person name="Ma L.-J."/>
            <person name="Dean R.A."/>
        </authorList>
    </citation>
    <scope>NUCLEOTIDE SEQUENCE</scope>
    <source>
        <strain evidence="3">R3-111a-1</strain>
    </source>
</reference>
<keyword evidence="1" id="KW-0472">Membrane</keyword>
<dbReference type="PROSITE" id="PS51257">
    <property type="entry name" value="PROKAR_LIPOPROTEIN"/>
    <property type="match status" value="1"/>
</dbReference>
<dbReference type="GeneID" id="20342658"/>
<accession>J3NLQ0</accession>
<keyword evidence="1" id="KW-0812">Transmembrane</keyword>
<evidence type="ECO:0000313" key="2">
    <source>
        <dbReference type="EMBL" id="EJT82226.1"/>
    </source>
</evidence>
<reference evidence="4" key="1">
    <citation type="submission" date="2010-07" db="EMBL/GenBank/DDBJ databases">
        <title>The genome sequence of Gaeumannomyces graminis var. tritici strain R3-111a-1.</title>
        <authorList>
            <consortium name="The Broad Institute Genome Sequencing Platform"/>
            <person name="Ma L.-J."/>
            <person name="Dead R."/>
            <person name="Young S."/>
            <person name="Zeng Q."/>
            <person name="Koehrsen M."/>
            <person name="Alvarado L."/>
            <person name="Berlin A."/>
            <person name="Chapman S.B."/>
            <person name="Chen Z."/>
            <person name="Freedman E."/>
            <person name="Gellesch M."/>
            <person name="Goldberg J."/>
            <person name="Griggs A."/>
            <person name="Gujja S."/>
            <person name="Heilman E.R."/>
            <person name="Heiman D."/>
            <person name="Hepburn T."/>
            <person name="Howarth C."/>
            <person name="Jen D."/>
            <person name="Larson L."/>
            <person name="Mehta T."/>
            <person name="Neiman D."/>
            <person name="Pearson M."/>
            <person name="Roberts A."/>
            <person name="Saif S."/>
            <person name="Shea T."/>
            <person name="Shenoy N."/>
            <person name="Sisk P."/>
            <person name="Stolte C."/>
            <person name="Sykes S."/>
            <person name="Walk T."/>
            <person name="White J."/>
            <person name="Yandava C."/>
            <person name="Haas B."/>
            <person name="Nusbaum C."/>
            <person name="Birren B."/>
        </authorList>
    </citation>
    <scope>NUCLEOTIDE SEQUENCE [LARGE SCALE GENOMIC DNA]</scope>
    <source>
        <strain evidence="4">R3-111a-1</strain>
    </source>
</reference>
<evidence type="ECO:0000313" key="3">
    <source>
        <dbReference type="EnsemblFungi" id="EJT82226"/>
    </source>
</evidence>
<evidence type="ECO:0008006" key="5">
    <source>
        <dbReference type="Google" id="ProtNLM"/>
    </source>
</evidence>
<dbReference type="SUPFAM" id="SSF48264">
    <property type="entry name" value="Cytochrome P450"/>
    <property type="match status" value="2"/>
</dbReference>
<gene>
    <name evidence="3" type="primary">20342658</name>
    <name evidence="2" type="ORF">GGTG_02200</name>
</gene>
<dbReference type="eggNOG" id="ENOG502SSCR">
    <property type="taxonomic scope" value="Eukaryota"/>
</dbReference>
<dbReference type="HOGENOM" id="CLU_044612_2_0_1"/>
<dbReference type="GO" id="GO:0016705">
    <property type="term" value="F:oxidoreductase activity, acting on paired donors, with incorporation or reduction of molecular oxygen"/>
    <property type="evidence" value="ECO:0007669"/>
    <property type="project" value="InterPro"/>
</dbReference>
<dbReference type="AlphaFoldDB" id="J3NLQ0"/>
<proteinExistence type="predicted"/>
<keyword evidence="4" id="KW-1185">Reference proteome</keyword>
<dbReference type="EMBL" id="GL385395">
    <property type="protein sequence ID" value="EJT82226.1"/>
    <property type="molecule type" value="Genomic_DNA"/>
</dbReference>
<protein>
    <recommendedName>
        <fullName evidence="5">Cytochrome P450</fullName>
    </recommendedName>
</protein>
<dbReference type="GO" id="GO:0005506">
    <property type="term" value="F:iron ion binding"/>
    <property type="evidence" value="ECO:0007669"/>
    <property type="project" value="InterPro"/>
</dbReference>
<reference evidence="2" key="3">
    <citation type="submission" date="2010-09" db="EMBL/GenBank/DDBJ databases">
        <title>Annotation of Gaeumannomyces graminis var. tritici R3-111a-1.</title>
        <authorList>
            <consortium name="The Broad Institute Genome Sequencing Platform"/>
            <person name="Ma L.-J."/>
            <person name="Dead R."/>
            <person name="Young S.K."/>
            <person name="Zeng Q."/>
            <person name="Gargeya S."/>
            <person name="Fitzgerald M."/>
            <person name="Haas B."/>
            <person name="Abouelleil A."/>
            <person name="Alvarado L."/>
            <person name="Arachchi H.M."/>
            <person name="Berlin A."/>
            <person name="Brown A."/>
            <person name="Chapman S.B."/>
            <person name="Chen Z."/>
            <person name="Dunbar C."/>
            <person name="Freedman E."/>
            <person name="Gearin G."/>
            <person name="Gellesch M."/>
            <person name="Goldberg J."/>
            <person name="Griggs A."/>
            <person name="Gujja S."/>
            <person name="Heiman D."/>
            <person name="Howarth C."/>
            <person name="Larson L."/>
            <person name="Lui A."/>
            <person name="MacDonald P.J.P."/>
            <person name="Mehta T."/>
            <person name="Montmayeur A."/>
            <person name="Murphy C."/>
            <person name="Neiman D."/>
            <person name="Pearson M."/>
            <person name="Priest M."/>
            <person name="Roberts A."/>
            <person name="Saif S."/>
            <person name="Shea T."/>
            <person name="Shenoy N."/>
            <person name="Sisk P."/>
            <person name="Stolte C."/>
            <person name="Sykes S."/>
            <person name="Yandava C."/>
            <person name="Wortman J."/>
            <person name="Nusbaum C."/>
            <person name="Birren B."/>
        </authorList>
    </citation>
    <scope>NUCLEOTIDE SEQUENCE</scope>
    <source>
        <strain evidence="2">R3-111a-1</strain>
    </source>
</reference>
<keyword evidence="1" id="KW-1133">Transmembrane helix</keyword>
<dbReference type="OrthoDB" id="10029320at2759"/>
<reference evidence="3" key="5">
    <citation type="submission" date="2018-04" db="UniProtKB">
        <authorList>
            <consortium name="EnsemblFungi"/>
        </authorList>
    </citation>
    <scope>IDENTIFICATION</scope>
    <source>
        <strain evidence="3">R3-111a-1</strain>
    </source>
</reference>
<dbReference type="RefSeq" id="XP_009218235.1">
    <property type="nucleotide sequence ID" value="XM_009219971.1"/>
</dbReference>
<reference evidence="2" key="2">
    <citation type="submission" date="2010-07" db="EMBL/GenBank/DDBJ databases">
        <authorList>
            <consortium name="The Broad Institute Genome Sequencing Platform"/>
            <consortium name="Broad Institute Genome Sequencing Center for Infectious Disease"/>
            <person name="Ma L.-J."/>
            <person name="Dead R."/>
            <person name="Young S."/>
            <person name="Zeng Q."/>
            <person name="Koehrsen M."/>
            <person name="Alvarado L."/>
            <person name="Berlin A."/>
            <person name="Chapman S.B."/>
            <person name="Chen Z."/>
            <person name="Freedman E."/>
            <person name="Gellesch M."/>
            <person name="Goldberg J."/>
            <person name="Griggs A."/>
            <person name="Gujja S."/>
            <person name="Heilman E.R."/>
            <person name="Heiman D."/>
            <person name="Hepburn T."/>
            <person name="Howarth C."/>
            <person name="Jen D."/>
            <person name="Larson L."/>
            <person name="Mehta T."/>
            <person name="Neiman D."/>
            <person name="Pearson M."/>
            <person name="Roberts A."/>
            <person name="Saif S."/>
            <person name="Shea T."/>
            <person name="Shenoy N."/>
            <person name="Sisk P."/>
            <person name="Stolte C."/>
            <person name="Sykes S."/>
            <person name="Walk T."/>
            <person name="White J."/>
            <person name="Yandava C."/>
            <person name="Haas B."/>
            <person name="Nusbaum C."/>
            <person name="Birren B."/>
        </authorList>
    </citation>
    <scope>NUCLEOTIDE SEQUENCE</scope>
    <source>
        <strain evidence="2">R3-111a-1</strain>
    </source>
</reference>
<organism evidence="2">
    <name type="scientific">Gaeumannomyces tritici (strain R3-111a-1)</name>
    <name type="common">Wheat and barley take-all root rot fungus</name>
    <name type="synonym">Gaeumannomyces graminis var. tritici</name>
    <dbReference type="NCBI Taxonomy" id="644352"/>
    <lineage>
        <taxon>Eukaryota</taxon>
        <taxon>Fungi</taxon>
        <taxon>Dikarya</taxon>
        <taxon>Ascomycota</taxon>
        <taxon>Pezizomycotina</taxon>
        <taxon>Sordariomycetes</taxon>
        <taxon>Sordariomycetidae</taxon>
        <taxon>Magnaporthales</taxon>
        <taxon>Magnaporthaceae</taxon>
        <taxon>Gaeumannomyces</taxon>
    </lineage>
</organism>